<feature type="region of interest" description="Disordered" evidence="1">
    <location>
        <begin position="297"/>
        <end position="441"/>
    </location>
</feature>
<dbReference type="AlphaFoldDB" id="A0AAD8EUD9"/>
<keyword evidence="4" id="KW-1185">Reference proteome</keyword>
<feature type="compositionally biased region" description="Basic and acidic residues" evidence="1">
    <location>
        <begin position="300"/>
        <end position="314"/>
    </location>
</feature>
<protein>
    <submittedName>
        <fullName evidence="3">Mucin-2</fullName>
    </submittedName>
</protein>
<feature type="compositionally biased region" description="Basic and acidic residues" evidence="1">
    <location>
        <begin position="376"/>
        <end position="390"/>
    </location>
</feature>
<evidence type="ECO:0000256" key="1">
    <source>
        <dbReference type="SAM" id="MobiDB-lite"/>
    </source>
</evidence>
<feature type="compositionally biased region" description="Basic and acidic residues" evidence="1">
    <location>
        <begin position="345"/>
        <end position="356"/>
    </location>
</feature>
<evidence type="ECO:0000256" key="2">
    <source>
        <dbReference type="SAM" id="SignalP"/>
    </source>
</evidence>
<feature type="compositionally biased region" description="Basic and acidic residues" evidence="1">
    <location>
        <begin position="413"/>
        <end position="427"/>
    </location>
</feature>
<dbReference type="EMBL" id="JASAOG010000406">
    <property type="protein sequence ID" value="KAK0039753.1"/>
    <property type="molecule type" value="Genomic_DNA"/>
</dbReference>
<gene>
    <name evidence="3" type="ORF">Bpfe_030818</name>
</gene>
<feature type="chain" id="PRO_5042036657" evidence="2">
    <location>
        <begin position="23"/>
        <end position="441"/>
    </location>
</feature>
<name>A0AAD8EUD9_BIOPF</name>
<accession>A0AAD8EUD9</accession>
<feature type="signal peptide" evidence="2">
    <location>
        <begin position="1"/>
        <end position="22"/>
    </location>
</feature>
<evidence type="ECO:0000313" key="3">
    <source>
        <dbReference type="EMBL" id="KAK0039753.1"/>
    </source>
</evidence>
<dbReference type="Proteomes" id="UP001233172">
    <property type="component" value="Unassembled WGS sequence"/>
</dbReference>
<proteinExistence type="predicted"/>
<organism evidence="3 4">
    <name type="scientific">Biomphalaria pfeifferi</name>
    <name type="common">Bloodfluke planorb</name>
    <name type="synonym">Freshwater snail</name>
    <dbReference type="NCBI Taxonomy" id="112525"/>
    <lineage>
        <taxon>Eukaryota</taxon>
        <taxon>Metazoa</taxon>
        <taxon>Spiralia</taxon>
        <taxon>Lophotrochozoa</taxon>
        <taxon>Mollusca</taxon>
        <taxon>Gastropoda</taxon>
        <taxon>Heterobranchia</taxon>
        <taxon>Euthyneura</taxon>
        <taxon>Panpulmonata</taxon>
        <taxon>Hygrophila</taxon>
        <taxon>Lymnaeoidea</taxon>
        <taxon>Planorbidae</taxon>
        <taxon>Biomphalaria</taxon>
    </lineage>
</organism>
<reference evidence="3" key="2">
    <citation type="submission" date="2023-04" db="EMBL/GenBank/DDBJ databases">
        <authorList>
            <person name="Bu L."/>
            <person name="Lu L."/>
            <person name="Laidemitt M.R."/>
            <person name="Zhang S.M."/>
            <person name="Mutuku M."/>
            <person name="Mkoji G."/>
            <person name="Steinauer M."/>
            <person name="Loker E.S."/>
        </authorList>
    </citation>
    <scope>NUCLEOTIDE SEQUENCE</scope>
    <source>
        <strain evidence="3">KasaAsao</strain>
        <tissue evidence="3">Whole Snail</tissue>
    </source>
</reference>
<evidence type="ECO:0000313" key="4">
    <source>
        <dbReference type="Proteomes" id="UP001233172"/>
    </source>
</evidence>
<sequence>MFKTYLVLKTFVLLMSLEAGYSELMTPAEFFVHTNNIPMPQYRALICGILGENRRQIRERPQSGQAQGSDLVSLDRLVLTWRQQGRILYNPNSLSSPLTVPSHYPRASSFQEIHQRKSHYPNLVSILKSVKYFVLAGLSPNQLQQLRNVFFRSIMTRDLQLIVDFIFDEKSALAFNASQIVQKFFVQDPSSSSRTLAEVDMRKVLIELITAVNGKAPCPDCPVNFQFPEDLAGSVFFNLLPPGARVQMTNAVNGMIALSMADFSSQDLFQLFDIFIQDVMKTDEALARSPMTPPLYVGDFRMEGRGHTDTRGDRGGTGTYRYKRRQRGQGDIQIQEETEGTGGHTDTRGDRGDRGTYRYKRRQGGQGDIQIQEETEGTREHTDTRGDRGDTGTYRYKRRQRGHGDIQIQEETEGTRGHTDTRGDRGDTGTYRYKRRQRGAT</sequence>
<keyword evidence="2" id="KW-0732">Signal</keyword>
<comment type="caution">
    <text evidence="3">The sequence shown here is derived from an EMBL/GenBank/DDBJ whole genome shotgun (WGS) entry which is preliminary data.</text>
</comment>
<reference evidence="3" key="1">
    <citation type="journal article" date="2023" name="PLoS Negl. Trop. Dis.">
        <title>A genome sequence for Biomphalaria pfeifferi, the major vector snail for the human-infecting parasite Schistosoma mansoni.</title>
        <authorList>
            <person name="Bu L."/>
            <person name="Lu L."/>
            <person name="Laidemitt M.R."/>
            <person name="Zhang S.M."/>
            <person name="Mutuku M."/>
            <person name="Mkoji G."/>
            <person name="Steinauer M."/>
            <person name="Loker E.S."/>
        </authorList>
    </citation>
    <scope>NUCLEOTIDE SEQUENCE</scope>
    <source>
        <strain evidence="3">KasaAsao</strain>
    </source>
</reference>
<feature type="compositionally biased region" description="Basic residues" evidence="1">
    <location>
        <begin position="432"/>
        <end position="441"/>
    </location>
</feature>